<dbReference type="InterPro" id="IPR023346">
    <property type="entry name" value="Lysozyme-like_dom_sf"/>
</dbReference>
<accession>A0A8X8GSZ2</accession>
<feature type="domain" description="Transglycosylase SLT" evidence="7">
    <location>
        <begin position="56"/>
        <end position="155"/>
    </location>
</feature>
<evidence type="ECO:0000259" key="7">
    <source>
        <dbReference type="Pfam" id="PF01464"/>
    </source>
</evidence>
<dbReference type="AlphaFoldDB" id="A0A8X8GSZ2"/>
<comment type="similarity">
    <text evidence="2">Belongs to the transglycosylase family. IsaA subfamily.</text>
</comment>
<comment type="function">
    <text evidence="1">Is able to cleave peptidoglycan.</text>
</comment>
<evidence type="ECO:0000256" key="6">
    <source>
        <dbReference type="SAM" id="MobiDB-lite"/>
    </source>
</evidence>
<sequence>MTGHSIDPVKWLKSHNGSKGGGSKAANKWKPEIKQALKANGLPTTAAYVNAWIRQIQTESGGNAGAIQSASLHDGNEGANRARGLLQVVPTTFAANKLPGHGNIMNGLDNAMAAINYAKKRYGRTGMLQVIGHGHGYATGTNNARKGYATVFEKGGEIMNLRGGEQIIPNDVSIAAIERVINSDIFNRTQSAVYEAISRFADGIREEKDKQQQTEMRRNLEYQALKEQNVKLTSLVEKMDAIISTLFNLEDSNERIANKSNVIDRYSLGEEVNTIVDKRERHKNRKARFKPSVT</sequence>
<keyword evidence="4" id="KW-0326">Glycosidase</keyword>
<keyword evidence="9" id="KW-1185">Reference proteome</keyword>
<dbReference type="InterPro" id="IPR008258">
    <property type="entry name" value="Transglycosylase_SLT_dom_1"/>
</dbReference>
<dbReference type="Proteomes" id="UP000665944">
    <property type="component" value="Unassembled WGS sequence"/>
</dbReference>
<reference evidence="8 9" key="1">
    <citation type="submission" date="2022-06" db="EMBL/GenBank/DDBJ databases">
        <title>Staphylococcus hominis ShoR14 genome sequence.</title>
        <authorList>
            <person name="Yeo C.C."/>
            <person name="Chew C.H."/>
            <person name="Che Hamzah A.M."/>
            <person name="Al-Trad E.I."/>
        </authorList>
    </citation>
    <scope>NUCLEOTIDE SEQUENCE [LARGE SCALE GENOMIC DNA]</scope>
    <source>
        <strain evidence="8 9">ShoR14</strain>
    </source>
</reference>
<dbReference type="Gene3D" id="1.10.530.10">
    <property type="match status" value="1"/>
</dbReference>
<evidence type="ECO:0000256" key="5">
    <source>
        <dbReference type="ARBA" id="ARBA00032268"/>
    </source>
</evidence>
<gene>
    <name evidence="8" type="ORF">J7T32_010245</name>
</gene>
<evidence type="ECO:0000313" key="8">
    <source>
        <dbReference type="EMBL" id="MCM5673119.1"/>
    </source>
</evidence>
<keyword evidence="4" id="KW-0378">Hydrolase</keyword>
<dbReference type="Pfam" id="PF01464">
    <property type="entry name" value="SLT"/>
    <property type="match status" value="1"/>
</dbReference>
<evidence type="ECO:0000256" key="1">
    <source>
        <dbReference type="ARBA" id="ARBA00003270"/>
    </source>
</evidence>
<dbReference type="GO" id="GO:0016798">
    <property type="term" value="F:hydrolase activity, acting on glycosyl bonds"/>
    <property type="evidence" value="ECO:0007669"/>
    <property type="project" value="UniProtKB-KW"/>
</dbReference>
<organism evidence="8 9">
    <name type="scientific">Staphylococcus hominis</name>
    <dbReference type="NCBI Taxonomy" id="1290"/>
    <lineage>
        <taxon>Bacteria</taxon>
        <taxon>Bacillati</taxon>
        <taxon>Bacillota</taxon>
        <taxon>Bacilli</taxon>
        <taxon>Bacillales</taxon>
        <taxon>Staphylococcaceae</taxon>
        <taxon>Staphylococcus</taxon>
    </lineage>
</organism>
<proteinExistence type="inferred from homology"/>
<dbReference type="EMBL" id="JAGHKT020000019">
    <property type="protein sequence ID" value="MCM5673119.1"/>
    <property type="molecule type" value="Genomic_DNA"/>
</dbReference>
<evidence type="ECO:0000256" key="4">
    <source>
        <dbReference type="ARBA" id="ARBA00023295"/>
    </source>
</evidence>
<evidence type="ECO:0000313" key="9">
    <source>
        <dbReference type="Proteomes" id="UP000665944"/>
    </source>
</evidence>
<name>A0A8X8GSZ2_STAHO</name>
<dbReference type="CDD" id="cd13402">
    <property type="entry name" value="LT_TF-like"/>
    <property type="match status" value="1"/>
</dbReference>
<protein>
    <recommendedName>
        <fullName evidence="3">Probable transglycosylase IsaA</fullName>
    </recommendedName>
    <alternativeName>
        <fullName evidence="5">Immunodominant staphylococcal antigen A</fullName>
    </alternativeName>
</protein>
<feature type="region of interest" description="Disordered" evidence="6">
    <location>
        <begin position="1"/>
        <end position="28"/>
    </location>
</feature>
<evidence type="ECO:0000256" key="2">
    <source>
        <dbReference type="ARBA" id="ARBA00006406"/>
    </source>
</evidence>
<comment type="caution">
    <text evidence="8">The sequence shown here is derived from an EMBL/GenBank/DDBJ whole genome shotgun (WGS) entry which is preliminary data.</text>
</comment>
<dbReference type="SUPFAM" id="SSF53955">
    <property type="entry name" value="Lysozyme-like"/>
    <property type="match status" value="1"/>
</dbReference>
<evidence type="ECO:0000256" key="3">
    <source>
        <dbReference type="ARBA" id="ARBA00014134"/>
    </source>
</evidence>